<evidence type="ECO:0000313" key="3">
    <source>
        <dbReference type="Proteomes" id="UP001597182"/>
    </source>
</evidence>
<protein>
    <recommendedName>
        <fullName evidence="4">Lipoprotein LprG</fullName>
    </recommendedName>
</protein>
<evidence type="ECO:0000313" key="2">
    <source>
        <dbReference type="EMBL" id="MFD1237299.1"/>
    </source>
</evidence>
<dbReference type="SUPFAM" id="SSF89392">
    <property type="entry name" value="Prokaryotic lipoproteins and lipoprotein localization factors"/>
    <property type="match status" value="1"/>
</dbReference>
<dbReference type="Proteomes" id="UP001597182">
    <property type="component" value="Unassembled WGS sequence"/>
</dbReference>
<keyword evidence="3" id="KW-1185">Reference proteome</keyword>
<name>A0ABW3VSK8_9PSEU</name>
<feature type="chain" id="PRO_5046165263" description="Lipoprotein LprG" evidence="1">
    <location>
        <begin position="26"/>
        <end position="269"/>
    </location>
</feature>
<gene>
    <name evidence="2" type="ORF">ACFQ34_28780</name>
</gene>
<evidence type="ECO:0008006" key="4">
    <source>
        <dbReference type="Google" id="ProtNLM"/>
    </source>
</evidence>
<dbReference type="InterPro" id="IPR029046">
    <property type="entry name" value="LolA/LolB/LppX"/>
</dbReference>
<comment type="caution">
    <text evidence="2">The sequence shown here is derived from an EMBL/GenBank/DDBJ whole genome shotgun (WGS) entry which is preliminary data.</text>
</comment>
<dbReference type="Gene3D" id="2.50.20.20">
    <property type="match status" value="1"/>
</dbReference>
<reference evidence="3" key="1">
    <citation type="journal article" date="2019" name="Int. J. Syst. Evol. Microbiol.">
        <title>The Global Catalogue of Microorganisms (GCM) 10K type strain sequencing project: providing services to taxonomists for standard genome sequencing and annotation.</title>
        <authorList>
            <consortium name="The Broad Institute Genomics Platform"/>
            <consortium name="The Broad Institute Genome Sequencing Center for Infectious Disease"/>
            <person name="Wu L."/>
            <person name="Ma J."/>
        </authorList>
    </citation>
    <scope>NUCLEOTIDE SEQUENCE [LARGE SCALE GENOMIC DNA]</scope>
    <source>
        <strain evidence="3">CCUG 49018</strain>
    </source>
</reference>
<sequence>MAVRVARGPAWPVLLLTVLAGLVTACGPGQPSDAAPPGLPKFYDATQLLDVLTQRRTADPSAQLSVVGDVTGSVPVTFTAQGGLSLVGPTPALALDQTMTWPGAAPQQTGFVLRDGEVWLRTADGGTPWLRAGSATTQADRMRVAIADALGDATDPTANLSRYADATLVSDAADEVVDGVPTVRYTLVVDLTRASTIEPDPELKAQLDQQIRDGLTRITSTLWVDADTRPVRTQQRQGLADMGTLATTADYRSWGTSVTISPPPPAEVR</sequence>
<dbReference type="RefSeq" id="WP_346092339.1">
    <property type="nucleotide sequence ID" value="NZ_BAABKS010000053.1"/>
</dbReference>
<feature type="signal peptide" evidence="1">
    <location>
        <begin position="1"/>
        <end position="25"/>
    </location>
</feature>
<proteinExistence type="predicted"/>
<evidence type="ECO:0000256" key="1">
    <source>
        <dbReference type="SAM" id="SignalP"/>
    </source>
</evidence>
<accession>A0ABW3VSK8</accession>
<dbReference type="EMBL" id="JBHTMB010000281">
    <property type="protein sequence ID" value="MFD1237299.1"/>
    <property type="molecule type" value="Genomic_DNA"/>
</dbReference>
<keyword evidence="1" id="KW-0732">Signal</keyword>
<dbReference type="PROSITE" id="PS51257">
    <property type="entry name" value="PROKAR_LIPOPROTEIN"/>
    <property type="match status" value="1"/>
</dbReference>
<organism evidence="2 3">
    <name type="scientific">Pseudonocardia benzenivorans</name>
    <dbReference type="NCBI Taxonomy" id="228005"/>
    <lineage>
        <taxon>Bacteria</taxon>
        <taxon>Bacillati</taxon>
        <taxon>Actinomycetota</taxon>
        <taxon>Actinomycetes</taxon>
        <taxon>Pseudonocardiales</taxon>
        <taxon>Pseudonocardiaceae</taxon>
        <taxon>Pseudonocardia</taxon>
    </lineage>
</organism>